<feature type="compositionally biased region" description="Low complexity" evidence="1">
    <location>
        <begin position="27"/>
        <end position="38"/>
    </location>
</feature>
<feature type="region of interest" description="Disordered" evidence="1">
    <location>
        <begin position="313"/>
        <end position="336"/>
    </location>
</feature>
<proteinExistence type="predicted"/>
<keyword evidence="3" id="KW-1185">Reference proteome</keyword>
<feature type="non-terminal residue" evidence="2">
    <location>
        <position position="1"/>
    </location>
</feature>
<feature type="compositionally biased region" description="Polar residues" evidence="1">
    <location>
        <begin position="263"/>
        <end position="280"/>
    </location>
</feature>
<accession>A0A9D4FU60</accession>
<dbReference type="Proteomes" id="UP000828390">
    <property type="component" value="Unassembled WGS sequence"/>
</dbReference>
<feature type="compositionally biased region" description="Low complexity" evidence="1">
    <location>
        <begin position="281"/>
        <end position="293"/>
    </location>
</feature>
<protein>
    <submittedName>
        <fullName evidence="2">Uncharacterized protein</fullName>
    </submittedName>
</protein>
<evidence type="ECO:0000256" key="1">
    <source>
        <dbReference type="SAM" id="MobiDB-lite"/>
    </source>
</evidence>
<comment type="caution">
    <text evidence="2">The sequence shown here is derived from an EMBL/GenBank/DDBJ whole genome shotgun (WGS) entry which is preliminary data.</text>
</comment>
<evidence type="ECO:0000313" key="3">
    <source>
        <dbReference type="Proteomes" id="UP000828390"/>
    </source>
</evidence>
<name>A0A9D4FU60_DREPO</name>
<dbReference type="EMBL" id="JAIWYP010000006">
    <property type="protein sequence ID" value="KAH3803699.1"/>
    <property type="molecule type" value="Genomic_DNA"/>
</dbReference>
<feature type="region of interest" description="Disordered" evidence="1">
    <location>
        <begin position="1"/>
        <end position="38"/>
    </location>
</feature>
<feature type="compositionally biased region" description="Basic and acidic residues" evidence="1">
    <location>
        <begin position="219"/>
        <end position="231"/>
    </location>
</feature>
<feature type="region of interest" description="Disordered" evidence="1">
    <location>
        <begin position="132"/>
        <end position="298"/>
    </location>
</feature>
<feature type="compositionally biased region" description="Basic and acidic residues" evidence="1">
    <location>
        <begin position="132"/>
        <end position="196"/>
    </location>
</feature>
<reference evidence="2" key="1">
    <citation type="journal article" date="2019" name="bioRxiv">
        <title>The Genome of the Zebra Mussel, Dreissena polymorpha: A Resource for Invasive Species Research.</title>
        <authorList>
            <person name="McCartney M.A."/>
            <person name="Auch B."/>
            <person name="Kono T."/>
            <person name="Mallez S."/>
            <person name="Zhang Y."/>
            <person name="Obille A."/>
            <person name="Becker A."/>
            <person name="Abrahante J.E."/>
            <person name="Garbe J."/>
            <person name="Badalamenti J.P."/>
            <person name="Herman A."/>
            <person name="Mangelson H."/>
            <person name="Liachko I."/>
            <person name="Sullivan S."/>
            <person name="Sone E.D."/>
            <person name="Koren S."/>
            <person name="Silverstein K.A.T."/>
            <person name="Beckman K.B."/>
            <person name="Gohl D.M."/>
        </authorList>
    </citation>
    <scope>NUCLEOTIDE SEQUENCE</scope>
    <source>
        <strain evidence="2">Duluth1</strain>
        <tissue evidence="2">Whole animal</tissue>
    </source>
</reference>
<sequence length="372" mass="41936">IKTSPEEAPTALEIPPAKPLPAAQPGQTTQFQTTPDQQTEIVSPAQAVNLFEKKAGKGSKDSAMEISLDDIDVSEIPGYIPVTKSTPIWKRDMIEKKNQEKLEEYIAKKKREKEEAEKWKNVPAWKRKLLVEKAKESDQKSEEEMKKAADEEANRKRRAKEAEEERKARIKEQQEMEKKMQEEMQELPEWKREIMMKRGGAIKNWADEREGQNDQEIAEQERLAAEEEARAKPPSPVPQQAKSPAQPSKHVEPSKHVAPTKHVPNTTIPVQGSGGHVQNSPAAQPAKKQAAVKADTDNQVPKVFAQKATLVLKQQNQPDVVKSSAPPPSVDEGKLEEDWDSLPLWKREIMMKRGGAIKNWGDEREQVNVQGE</sequence>
<evidence type="ECO:0000313" key="2">
    <source>
        <dbReference type="EMBL" id="KAH3803699.1"/>
    </source>
</evidence>
<dbReference type="AlphaFoldDB" id="A0A9D4FU60"/>
<organism evidence="2 3">
    <name type="scientific">Dreissena polymorpha</name>
    <name type="common">Zebra mussel</name>
    <name type="synonym">Mytilus polymorpha</name>
    <dbReference type="NCBI Taxonomy" id="45954"/>
    <lineage>
        <taxon>Eukaryota</taxon>
        <taxon>Metazoa</taxon>
        <taxon>Spiralia</taxon>
        <taxon>Lophotrochozoa</taxon>
        <taxon>Mollusca</taxon>
        <taxon>Bivalvia</taxon>
        <taxon>Autobranchia</taxon>
        <taxon>Heteroconchia</taxon>
        <taxon>Euheterodonta</taxon>
        <taxon>Imparidentia</taxon>
        <taxon>Neoheterodontei</taxon>
        <taxon>Myida</taxon>
        <taxon>Dreissenoidea</taxon>
        <taxon>Dreissenidae</taxon>
        <taxon>Dreissena</taxon>
    </lineage>
</organism>
<reference evidence="2" key="2">
    <citation type="submission" date="2020-11" db="EMBL/GenBank/DDBJ databases">
        <authorList>
            <person name="McCartney M.A."/>
            <person name="Auch B."/>
            <person name="Kono T."/>
            <person name="Mallez S."/>
            <person name="Becker A."/>
            <person name="Gohl D.M."/>
            <person name="Silverstein K.A.T."/>
            <person name="Koren S."/>
            <person name="Bechman K.B."/>
            <person name="Herman A."/>
            <person name="Abrahante J.E."/>
            <person name="Garbe J."/>
        </authorList>
    </citation>
    <scope>NUCLEOTIDE SEQUENCE</scope>
    <source>
        <strain evidence="2">Duluth1</strain>
        <tissue evidence="2">Whole animal</tissue>
    </source>
</reference>
<gene>
    <name evidence="2" type="ORF">DPMN_131966</name>
</gene>